<dbReference type="InterPro" id="IPR023753">
    <property type="entry name" value="FAD/NAD-binding_dom"/>
</dbReference>
<dbReference type="PANTHER" id="PTHR43735:SF3">
    <property type="entry name" value="FERROPTOSIS SUPPRESSOR PROTEIN 1"/>
    <property type="match status" value="1"/>
</dbReference>
<evidence type="ECO:0000313" key="7">
    <source>
        <dbReference type="Proteomes" id="UP001273166"/>
    </source>
</evidence>
<evidence type="ECO:0000259" key="5">
    <source>
        <dbReference type="Pfam" id="PF07992"/>
    </source>
</evidence>
<evidence type="ECO:0000256" key="3">
    <source>
        <dbReference type="ARBA" id="ARBA00022827"/>
    </source>
</evidence>
<dbReference type="Pfam" id="PF07992">
    <property type="entry name" value="Pyr_redox_2"/>
    <property type="match status" value="1"/>
</dbReference>
<feature type="domain" description="FAD/NAD(P)-binding" evidence="5">
    <location>
        <begin position="4"/>
        <end position="292"/>
    </location>
</feature>
<organism evidence="6 7">
    <name type="scientific">Chaetomium strumarium</name>
    <dbReference type="NCBI Taxonomy" id="1170767"/>
    <lineage>
        <taxon>Eukaryota</taxon>
        <taxon>Fungi</taxon>
        <taxon>Dikarya</taxon>
        <taxon>Ascomycota</taxon>
        <taxon>Pezizomycotina</taxon>
        <taxon>Sordariomycetes</taxon>
        <taxon>Sordariomycetidae</taxon>
        <taxon>Sordariales</taxon>
        <taxon>Chaetomiaceae</taxon>
        <taxon>Chaetomium</taxon>
    </lineage>
</organism>
<dbReference type="GO" id="GO:0005737">
    <property type="term" value="C:cytoplasm"/>
    <property type="evidence" value="ECO:0007669"/>
    <property type="project" value="TreeGrafter"/>
</dbReference>
<gene>
    <name evidence="6" type="ORF">B0T15DRAFT_433143</name>
</gene>
<evidence type="ECO:0000313" key="6">
    <source>
        <dbReference type="EMBL" id="KAK3307537.1"/>
    </source>
</evidence>
<dbReference type="PANTHER" id="PTHR43735">
    <property type="entry name" value="APOPTOSIS-INDUCING FACTOR 1"/>
    <property type="match status" value="1"/>
</dbReference>
<keyword evidence="2" id="KW-0285">Flavoprotein</keyword>
<dbReference type="EMBL" id="JAUDZG010000003">
    <property type="protein sequence ID" value="KAK3307537.1"/>
    <property type="molecule type" value="Genomic_DNA"/>
</dbReference>
<dbReference type="AlphaFoldDB" id="A0AAJ0GWP8"/>
<accession>A0AAJ0GWP8</accession>
<comment type="similarity">
    <text evidence="1">Belongs to the FAD-dependent oxidoreductase family.</text>
</comment>
<dbReference type="Proteomes" id="UP001273166">
    <property type="component" value="Unassembled WGS sequence"/>
</dbReference>
<dbReference type="PRINTS" id="PR00368">
    <property type="entry name" value="FADPNR"/>
</dbReference>
<dbReference type="SUPFAM" id="SSF51905">
    <property type="entry name" value="FAD/NAD(P)-binding domain"/>
    <property type="match status" value="1"/>
</dbReference>
<dbReference type="GO" id="GO:0050660">
    <property type="term" value="F:flavin adenine dinucleotide binding"/>
    <property type="evidence" value="ECO:0007669"/>
    <property type="project" value="TreeGrafter"/>
</dbReference>
<protein>
    <recommendedName>
        <fullName evidence="5">FAD/NAD(P)-binding domain-containing protein</fullName>
    </recommendedName>
</protein>
<keyword evidence="4" id="KW-0560">Oxidoreductase</keyword>
<sequence>MTKTVVILGGAYGGLHVAHALLKKADKDLKVILVSKSTHFYWNMASVRAIIPGQIKDEAIFKPLESALSRYAKESWDLVIGTATAADFEGKTVQVTLADKTTRSVSYDQLVLATGARSAAPHTPWKDLGSYDETVKSLHETAARVKDAQHIVVGGAGSTGVEVAGELGYEYGKSKKIILLCSGEKILGGDSVAAAATSELKKLNVVIKYGARVADITTTPDGKTAVMLADGETITTDLYLPTVGLVPNTDYVPARYLSTADPNYRTVVVDEYLQVKDAPGVWACGDVVSKPRAGFMITQKQAASVAKNVDAALAGREPLVAKGLPMDIYACSVGRDRGAGRIGSIKLLSIMVWLAKGRNLGVPRAQGYVDGSVA</sequence>
<dbReference type="GeneID" id="87884593"/>
<reference evidence="6" key="1">
    <citation type="journal article" date="2023" name="Mol. Phylogenet. Evol.">
        <title>Genome-scale phylogeny and comparative genomics of the fungal order Sordariales.</title>
        <authorList>
            <person name="Hensen N."/>
            <person name="Bonometti L."/>
            <person name="Westerberg I."/>
            <person name="Brannstrom I.O."/>
            <person name="Guillou S."/>
            <person name="Cros-Aarteil S."/>
            <person name="Calhoun S."/>
            <person name="Haridas S."/>
            <person name="Kuo A."/>
            <person name="Mondo S."/>
            <person name="Pangilinan J."/>
            <person name="Riley R."/>
            <person name="LaButti K."/>
            <person name="Andreopoulos B."/>
            <person name="Lipzen A."/>
            <person name="Chen C."/>
            <person name="Yan M."/>
            <person name="Daum C."/>
            <person name="Ng V."/>
            <person name="Clum A."/>
            <person name="Steindorff A."/>
            <person name="Ohm R.A."/>
            <person name="Martin F."/>
            <person name="Silar P."/>
            <person name="Natvig D.O."/>
            <person name="Lalanne C."/>
            <person name="Gautier V."/>
            <person name="Ament-Velasquez S.L."/>
            <person name="Kruys A."/>
            <person name="Hutchinson M.I."/>
            <person name="Powell A.J."/>
            <person name="Barry K."/>
            <person name="Miller A.N."/>
            <person name="Grigoriev I.V."/>
            <person name="Debuchy R."/>
            <person name="Gladieux P."/>
            <person name="Hiltunen Thoren M."/>
            <person name="Johannesson H."/>
        </authorList>
    </citation>
    <scope>NUCLEOTIDE SEQUENCE</scope>
    <source>
        <strain evidence="6">CBS 333.67</strain>
    </source>
</reference>
<proteinExistence type="inferred from homology"/>
<name>A0AAJ0GWP8_9PEZI</name>
<evidence type="ECO:0000256" key="1">
    <source>
        <dbReference type="ARBA" id="ARBA00006442"/>
    </source>
</evidence>
<keyword evidence="7" id="KW-1185">Reference proteome</keyword>
<comment type="caution">
    <text evidence="6">The sequence shown here is derived from an EMBL/GenBank/DDBJ whole genome shotgun (WGS) entry which is preliminary data.</text>
</comment>
<dbReference type="RefSeq" id="XP_062723317.1">
    <property type="nucleotide sequence ID" value="XM_062865764.1"/>
</dbReference>
<reference evidence="6" key="2">
    <citation type="submission" date="2023-06" db="EMBL/GenBank/DDBJ databases">
        <authorList>
            <consortium name="Lawrence Berkeley National Laboratory"/>
            <person name="Mondo S.J."/>
            <person name="Hensen N."/>
            <person name="Bonometti L."/>
            <person name="Westerberg I."/>
            <person name="Brannstrom I.O."/>
            <person name="Guillou S."/>
            <person name="Cros-Aarteil S."/>
            <person name="Calhoun S."/>
            <person name="Haridas S."/>
            <person name="Kuo A."/>
            <person name="Pangilinan J."/>
            <person name="Riley R."/>
            <person name="Labutti K."/>
            <person name="Andreopoulos B."/>
            <person name="Lipzen A."/>
            <person name="Chen C."/>
            <person name="Yanf M."/>
            <person name="Daum C."/>
            <person name="Ng V."/>
            <person name="Clum A."/>
            <person name="Steindorff A."/>
            <person name="Ohm R."/>
            <person name="Martin F."/>
            <person name="Silar P."/>
            <person name="Natvig D."/>
            <person name="Lalanne C."/>
            <person name="Gautier V."/>
            <person name="Ament-Velasquez S.L."/>
            <person name="Kruys A."/>
            <person name="Hutchinson M.I."/>
            <person name="Powell A.J."/>
            <person name="Barry K."/>
            <person name="Miller A.N."/>
            <person name="Grigoriev I.V."/>
            <person name="Debuchy R."/>
            <person name="Gladieux P."/>
            <person name="Thoren M.H."/>
            <person name="Johannesson H."/>
        </authorList>
    </citation>
    <scope>NUCLEOTIDE SEQUENCE</scope>
    <source>
        <strain evidence="6">CBS 333.67</strain>
    </source>
</reference>
<evidence type="ECO:0000256" key="4">
    <source>
        <dbReference type="ARBA" id="ARBA00023002"/>
    </source>
</evidence>
<keyword evidence="3" id="KW-0274">FAD</keyword>
<dbReference type="GO" id="GO:0004174">
    <property type="term" value="F:electron-transferring-flavoprotein dehydrogenase activity"/>
    <property type="evidence" value="ECO:0007669"/>
    <property type="project" value="TreeGrafter"/>
</dbReference>
<evidence type="ECO:0000256" key="2">
    <source>
        <dbReference type="ARBA" id="ARBA00022630"/>
    </source>
</evidence>
<dbReference type="InterPro" id="IPR036188">
    <property type="entry name" value="FAD/NAD-bd_sf"/>
</dbReference>
<dbReference type="PRINTS" id="PR00411">
    <property type="entry name" value="PNDRDTASEI"/>
</dbReference>
<dbReference type="Gene3D" id="3.50.50.100">
    <property type="match status" value="1"/>
</dbReference>